<sequence>KTEERYDSYFNSAGSVECLEPRFISFNYGKVPQRLAIVLVEHRVRKHEVNSRVGKSTALAVILTEVQQA</sequence>
<evidence type="ECO:0000313" key="1">
    <source>
        <dbReference type="EMBL" id="CAD1475451.1"/>
    </source>
</evidence>
<organism evidence="1 2">
    <name type="scientific">Heterotrigona itama</name>
    <dbReference type="NCBI Taxonomy" id="395501"/>
    <lineage>
        <taxon>Eukaryota</taxon>
        <taxon>Metazoa</taxon>
        <taxon>Ecdysozoa</taxon>
        <taxon>Arthropoda</taxon>
        <taxon>Hexapoda</taxon>
        <taxon>Insecta</taxon>
        <taxon>Pterygota</taxon>
        <taxon>Neoptera</taxon>
        <taxon>Endopterygota</taxon>
        <taxon>Hymenoptera</taxon>
        <taxon>Apocrita</taxon>
        <taxon>Aculeata</taxon>
        <taxon>Apoidea</taxon>
        <taxon>Anthophila</taxon>
        <taxon>Apidae</taxon>
        <taxon>Heterotrigona</taxon>
    </lineage>
</organism>
<feature type="non-terminal residue" evidence="1">
    <location>
        <position position="1"/>
    </location>
</feature>
<proteinExistence type="predicted"/>
<dbReference type="Proteomes" id="UP000752696">
    <property type="component" value="Unassembled WGS sequence"/>
</dbReference>
<reference evidence="1" key="1">
    <citation type="submission" date="2020-07" db="EMBL/GenBank/DDBJ databases">
        <authorList>
            <person name="Nazaruddin N."/>
        </authorList>
    </citation>
    <scope>NUCLEOTIDE SEQUENCE</scope>
</reference>
<dbReference type="EMBL" id="CAJDYZ010008531">
    <property type="protein sequence ID" value="CAD1475451.1"/>
    <property type="molecule type" value="Genomic_DNA"/>
</dbReference>
<accession>A0A6V7HBB3</accession>
<keyword evidence="2" id="KW-1185">Reference proteome</keyword>
<dbReference type="AlphaFoldDB" id="A0A6V7HBB3"/>
<name>A0A6V7HBB3_9HYME</name>
<comment type="caution">
    <text evidence="1">The sequence shown here is derived from an EMBL/GenBank/DDBJ whole genome shotgun (WGS) entry which is preliminary data.</text>
</comment>
<evidence type="ECO:0000313" key="2">
    <source>
        <dbReference type="Proteomes" id="UP000752696"/>
    </source>
</evidence>
<protein>
    <submittedName>
        <fullName evidence="1">Uncharacterized protein</fullName>
    </submittedName>
</protein>
<gene>
    <name evidence="1" type="ORF">MHI_LOCUS563662</name>
</gene>